<organism evidence="2 3">
    <name type="scientific">Microbacterium resistens</name>
    <dbReference type="NCBI Taxonomy" id="156977"/>
    <lineage>
        <taxon>Bacteria</taxon>
        <taxon>Bacillati</taxon>
        <taxon>Actinomycetota</taxon>
        <taxon>Actinomycetes</taxon>
        <taxon>Micrococcales</taxon>
        <taxon>Microbacteriaceae</taxon>
        <taxon>Microbacterium</taxon>
    </lineage>
</organism>
<evidence type="ECO:0000313" key="3">
    <source>
        <dbReference type="Proteomes" id="UP001259347"/>
    </source>
</evidence>
<proteinExistence type="predicted"/>
<keyword evidence="3" id="KW-1185">Reference proteome</keyword>
<feature type="transmembrane region" description="Helical" evidence="1">
    <location>
        <begin position="7"/>
        <end position="27"/>
    </location>
</feature>
<name>A0ABU1S9L6_9MICO</name>
<dbReference type="Proteomes" id="UP001259347">
    <property type="component" value="Unassembled WGS sequence"/>
</dbReference>
<feature type="transmembrane region" description="Helical" evidence="1">
    <location>
        <begin position="91"/>
        <end position="111"/>
    </location>
</feature>
<gene>
    <name evidence="2" type="ORF">J2Y69_000881</name>
</gene>
<feature type="transmembrane region" description="Helical" evidence="1">
    <location>
        <begin position="33"/>
        <end position="54"/>
    </location>
</feature>
<keyword evidence="1" id="KW-0472">Membrane</keyword>
<sequence>MRLTVRSVATILAIGFALYLAFRGLWWTVPPRVPWLLVASVLLFLAVIALTVIVGAGRRLRMPMPFAAIALAAGAVIPVLANLALDPAALRAPYATWYIGGVGLIGVICIVRRRSLLGWLVLVALTATTSVWIGMDGALDLGLVGSAVWMVIAQLLSAFWDRAVRDTDRLVGIQQAASAWHTTQAVRQRERRVRVQYALAVAGPVLSRVIESTGDLGQEERLEARLAEGRLRDEIRGANLLNEDARASIAAARRRGVTVTVFDEGGLDELDEDARDRIRAELAAVLRDADSARLIIRAARDAEIAVTVVGRTAAGESSDEDSVELWREIRRSARDPRAEKG</sequence>
<comment type="caution">
    <text evidence="2">The sequence shown here is derived from an EMBL/GenBank/DDBJ whole genome shotgun (WGS) entry which is preliminary data.</text>
</comment>
<feature type="transmembrane region" description="Helical" evidence="1">
    <location>
        <begin position="116"/>
        <end position="135"/>
    </location>
</feature>
<dbReference type="EMBL" id="JAVDUM010000003">
    <property type="protein sequence ID" value="MDR6866289.1"/>
    <property type="molecule type" value="Genomic_DNA"/>
</dbReference>
<evidence type="ECO:0000256" key="1">
    <source>
        <dbReference type="SAM" id="Phobius"/>
    </source>
</evidence>
<dbReference type="RefSeq" id="WP_310017960.1">
    <property type="nucleotide sequence ID" value="NZ_JAVDUM010000003.1"/>
</dbReference>
<keyword evidence="1" id="KW-0812">Transmembrane</keyword>
<accession>A0ABU1S9L6</accession>
<protein>
    <submittedName>
        <fullName evidence="2">Uncharacterized protein</fullName>
    </submittedName>
</protein>
<feature type="transmembrane region" description="Helical" evidence="1">
    <location>
        <begin position="141"/>
        <end position="160"/>
    </location>
</feature>
<keyword evidence="1" id="KW-1133">Transmembrane helix</keyword>
<evidence type="ECO:0000313" key="2">
    <source>
        <dbReference type="EMBL" id="MDR6866289.1"/>
    </source>
</evidence>
<reference evidence="2 3" key="1">
    <citation type="submission" date="2023-07" db="EMBL/GenBank/DDBJ databases">
        <title>Sorghum-associated microbial communities from plants grown in Nebraska, USA.</title>
        <authorList>
            <person name="Schachtman D."/>
        </authorList>
    </citation>
    <scope>NUCLEOTIDE SEQUENCE [LARGE SCALE GENOMIC DNA]</scope>
    <source>
        <strain evidence="2 3">2980</strain>
    </source>
</reference>
<feature type="transmembrane region" description="Helical" evidence="1">
    <location>
        <begin position="66"/>
        <end position="85"/>
    </location>
</feature>